<feature type="non-terminal residue" evidence="2">
    <location>
        <position position="1"/>
    </location>
</feature>
<feature type="non-terminal residue" evidence="2">
    <location>
        <position position="292"/>
    </location>
</feature>
<keyword evidence="3" id="KW-1185">Reference proteome</keyword>
<accession>A0A9N9HT89</accession>
<comment type="caution">
    <text evidence="2">The sequence shown here is derived from an EMBL/GenBank/DDBJ whole genome shotgun (WGS) entry which is preliminary data.</text>
</comment>
<reference evidence="2" key="1">
    <citation type="submission" date="2021-06" db="EMBL/GenBank/DDBJ databases">
        <authorList>
            <person name="Kallberg Y."/>
            <person name="Tangrot J."/>
            <person name="Rosling A."/>
        </authorList>
    </citation>
    <scope>NUCLEOTIDE SEQUENCE</scope>
    <source>
        <strain evidence="2">IN212</strain>
    </source>
</reference>
<name>A0A9N9HT89_9GLOM</name>
<proteinExistence type="predicted"/>
<evidence type="ECO:0000256" key="1">
    <source>
        <dbReference type="SAM" id="MobiDB-lite"/>
    </source>
</evidence>
<dbReference type="OrthoDB" id="2424554at2759"/>
<evidence type="ECO:0000313" key="2">
    <source>
        <dbReference type="EMBL" id="CAG8703975.1"/>
    </source>
</evidence>
<sequence length="292" mass="33418">LANKSNKAAICRACIEVLGDEAKKITNKANLCYNHLKSCPNFAQKYTTEELKKILQQNDKEILNESNNESNSESDESSSKKVKTVSQNLIKPVKRQRQTSVNQYLCHPLPDNIQQQFERHLIRGTVMNGLSFRWIQDEDIIAAFKLANPAIQLPSRRKLSGSILKKEVLVTNIENSTNSDDKKFPSDIAEIINDSTFWNDLKELNDILLPFCATLNQLHQFRGKIKQERKLKAIEKAAKQIHNPNILLPISSDTEEKIITNWSSLLRDEQFEEELDFMDVDEMVHPATNQDA</sequence>
<dbReference type="Proteomes" id="UP000789396">
    <property type="component" value="Unassembled WGS sequence"/>
</dbReference>
<protein>
    <submittedName>
        <fullName evidence="2">6140_t:CDS:1</fullName>
    </submittedName>
</protein>
<organism evidence="2 3">
    <name type="scientific">Racocetra fulgida</name>
    <dbReference type="NCBI Taxonomy" id="60492"/>
    <lineage>
        <taxon>Eukaryota</taxon>
        <taxon>Fungi</taxon>
        <taxon>Fungi incertae sedis</taxon>
        <taxon>Mucoromycota</taxon>
        <taxon>Glomeromycotina</taxon>
        <taxon>Glomeromycetes</taxon>
        <taxon>Diversisporales</taxon>
        <taxon>Gigasporaceae</taxon>
        <taxon>Racocetra</taxon>
    </lineage>
</organism>
<gene>
    <name evidence="2" type="ORF">RFULGI_LOCUS10526</name>
</gene>
<dbReference type="AlphaFoldDB" id="A0A9N9HT89"/>
<dbReference type="EMBL" id="CAJVPZ010020990">
    <property type="protein sequence ID" value="CAG8703975.1"/>
    <property type="molecule type" value="Genomic_DNA"/>
</dbReference>
<evidence type="ECO:0000313" key="3">
    <source>
        <dbReference type="Proteomes" id="UP000789396"/>
    </source>
</evidence>
<feature type="region of interest" description="Disordered" evidence="1">
    <location>
        <begin position="63"/>
        <end position="89"/>
    </location>
</feature>